<accession>A0A397U796</accession>
<dbReference type="EMBL" id="QKWP01002533">
    <property type="protein sequence ID" value="RIB02976.1"/>
    <property type="molecule type" value="Genomic_DNA"/>
</dbReference>
<sequence>MIFIIGFKTLHTLKHNHDNDTSINDIDDNEAQFDNNFQILEDNQIDQMLLQNQRRITMKCNFLNHLNRNQLIIEDEFGQEFQLNSTDNSFFDIIICNAQKNSTINRLFIMQKMEETRAIFDQYTQKEHRKFNNKTTNNQKNFVVETDNGSIELAAALRYERMYAGIKPIRTKGRASRWTTACKKVFEITKLNPQSSKFKAGNYFFIVDKTPLIFIAEIITVFVKHAPNSDHEFTPIIDSNRTQFVCEAYPFRFFVALDDVKSYLHDITTNIENSIVNAEKIMKQTKKNDNDND</sequence>
<dbReference type="OrthoDB" id="2443345at2759"/>
<evidence type="ECO:0000313" key="1">
    <source>
        <dbReference type="EMBL" id="RIB02976.1"/>
    </source>
</evidence>
<name>A0A397U796_9GLOM</name>
<keyword evidence="2" id="KW-1185">Reference proteome</keyword>
<comment type="caution">
    <text evidence="1">The sequence shown here is derived from an EMBL/GenBank/DDBJ whole genome shotgun (WGS) entry which is preliminary data.</text>
</comment>
<gene>
    <name evidence="1" type="ORF">C2G38_2226342</name>
</gene>
<dbReference type="AlphaFoldDB" id="A0A397U796"/>
<evidence type="ECO:0000313" key="2">
    <source>
        <dbReference type="Proteomes" id="UP000266673"/>
    </source>
</evidence>
<reference evidence="1 2" key="1">
    <citation type="submission" date="2018-06" db="EMBL/GenBank/DDBJ databases">
        <title>Comparative genomics reveals the genomic features of Rhizophagus irregularis, R. cerebriforme, R. diaphanum and Gigaspora rosea, and their symbiotic lifestyle signature.</title>
        <authorList>
            <person name="Morin E."/>
            <person name="San Clemente H."/>
            <person name="Chen E.C.H."/>
            <person name="De La Providencia I."/>
            <person name="Hainaut M."/>
            <person name="Kuo A."/>
            <person name="Kohler A."/>
            <person name="Murat C."/>
            <person name="Tang N."/>
            <person name="Roy S."/>
            <person name="Loubradou J."/>
            <person name="Henrissat B."/>
            <person name="Grigoriev I.V."/>
            <person name="Corradi N."/>
            <person name="Roux C."/>
            <person name="Martin F.M."/>
        </authorList>
    </citation>
    <scope>NUCLEOTIDE SEQUENCE [LARGE SCALE GENOMIC DNA]</scope>
    <source>
        <strain evidence="1 2">DAOM 194757</strain>
    </source>
</reference>
<organism evidence="1 2">
    <name type="scientific">Gigaspora rosea</name>
    <dbReference type="NCBI Taxonomy" id="44941"/>
    <lineage>
        <taxon>Eukaryota</taxon>
        <taxon>Fungi</taxon>
        <taxon>Fungi incertae sedis</taxon>
        <taxon>Mucoromycota</taxon>
        <taxon>Glomeromycotina</taxon>
        <taxon>Glomeromycetes</taxon>
        <taxon>Diversisporales</taxon>
        <taxon>Gigasporaceae</taxon>
        <taxon>Gigaspora</taxon>
    </lineage>
</organism>
<protein>
    <submittedName>
        <fullName evidence="1">Uncharacterized protein</fullName>
    </submittedName>
</protein>
<proteinExistence type="predicted"/>
<dbReference type="Proteomes" id="UP000266673">
    <property type="component" value="Unassembled WGS sequence"/>
</dbReference>